<dbReference type="FunCoup" id="A0A0Q9W5Q7">
    <property type="interactions" value="2827"/>
</dbReference>
<dbReference type="GO" id="GO:0017056">
    <property type="term" value="F:structural constituent of nuclear pore"/>
    <property type="evidence" value="ECO:0007669"/>
    <property type="project" value="TreeGrafter"/>
</dbReference>
<dbReference type="OrthoDB" id="6162375at2759"/>
<evidence type="ECO:0000256" key="2">
    <source>
        <dbReference type="ARBA" id="ARBA00022448"/>
    </source>
</evidence>
<feature type="coiled-coil region" evidence="10">
    <location>
        <begin position="420"/>
        <end position="447"/>
    </location>
</feature>
<dbReference type="Pfam" id="PF13874">
    <property type="entry name" value="Nup54"/>
    <property type="match status" value="1"/>
</dbReference>
<keyword evidence="3" id="KW-0677">Repeat</keyword>
<dbReference type="GO" id="GO:0044613">
    <property type="term" value="C:nuclear pore central transport channel"/>
    <property type="evidence" value="ECO:0007669"/>
    <property type="project" value="TreeGrafter"/>
</dbReference>
<evidence type="ECO:0000256" key="4">
    <source>
        <dbReference type="ARBA" id="ARBA00022816"/>
    </source>
</evidence>
<keyword evidence="10" id="KW-0175">Coiled coil</keyword>
<protein>
    <submittedName>
        <fullName evidence="12">Uncharacterized protein, isoform B</fullName>
    </submittedName>
</protein>
<name>A0A0Q9W5Q7_DROVI</name>
<dbReference type="GO" id="GO:0006607">
    <property type="term" value="P:NLS-bearing protein import into nucleus"/>
    <property type="evidence" value="ECO:0007669"/>
    <property type="project" value="TreeGrafter"/>
</dbReference>
<dbReference type="InterPro" id="IPR025712">
    <property type="entry name" value="Nup54_alpha-helical_dom"/>
</dbReference>
<evidence type="ECO:0000313" key="12">
    <source>
        <dbReference type="EMBL" id="KRF80355.1"/>
    </source>
</evidence>
<feature type="domain" description="Nucleoporin Nup54 alpha-helical" evidence="11">
    <location>
        <begin position="369"/>
        <end position="507"/>
    </location>
</feature>
<keyword evidence="6" id="KW-0811">Translocation</keyword>
<dbReference type="GO" id="GO:0036228">
    <property type="term" value="P:protein localization to nuclear inner membrane"/>
    <property type="evidence" value="ECO:0007669"/>
    <property type="project" value="TreeGrafter"/>
</dbReference>
<evidence type="ECO:0000256" key="10">
    <source>
        <dbReference type="SAM" id="Coils"/>
    </source>
</evidence>
<dbReference type="Proteomes" id="UP000008792">
    <property type="component" value="Unassembled WGS sequence"/>
</dbReference>
<keyword evidence="8" id="KW-0539">Nucleus</keyword>
<evidence type="ECO:0000256" key="9">
    <source>
        <dbReference type="ARBA" id="ARBA00060798"/>
    </source>
</evidence>
<dbReference type="InterPro" id="IPR024864">
    <property type="entry name" value="Nup54/Nup57/Nup44"/>
</dbReference>
<evidence type="ECO:0000256" key="8">
    <source>
        <dbReference type="ARBA" id="ARBA00023242"/>
    </source>
</evidence>
<evidence type="ECO:0000256" key="3">
    <source>
        <dbReference type="ARBA" id="ARBA00022737"/>
    </source>
</evidence>
<evidence type="ECO:0000259" key="11">
    <source>
        <dbReference type="Pfam" id="PF13874"/>
    </source>
</evidence>
<dbReference type="AlphaFoldDB" id="A0A0Q9W5Q7"/>
<keyword evidence="4" id="KW-0509">mRNA transport</keyword>
<keyword evidence="2" id="KW-0813">Transport</keyword>
<comment type="subcellular location">
    <subcellularLocation>
        <location evidence="1">Nucleus</location>
        <location evidence="1">Nuclear pore complex</location>
    </subcellularLocation>
</comment>
<dbReference type="STRING" id="7244.A0A0Q9W5Q7"/>
<gene>
    <name evidence="12" type="primary">Dvir\GJ22330</name>
    <name evidence="12" type="ORF">Dvir_GJ22330</name>
</gene>
<proteinExistence type="inferred from homology"/>
<dbReference type="GO" id="GO:0051028">
    <property type="term" value="P:mRNA transport"/>
    <property type="evidence" value="ECO:0007669"/>
    <property type="project" value="UniProtKB-KW"/>
</dbReference>
<keyword evidence="13" id="KW-1185">Reference proteome</keyword>
<keyword evidence="7" id="KW-0906">Nuclear pore complex</keyword>
<dbReference type="SMR" id="A0A0Q9W5Q7"/>
<organism evidence="12 13">
    <name type="scientific">Drosophila virilis</name>
    <name type="common">Fruit fly</name>
    <dbReference type="NCBI Taxonomy" id="7244"/>
    <lineage>
        <taxon>Eukaryota</taxon>
        <taxon>Metazoa</taxon>
        <taxon>Ecdysozoa</taxon>
        <taxon>Arthropoda</taxon>
        <taxon>Hexapoda</taxon>
        <taxon>Insecta</taxon>
        <taxon>Pterygota</taxon>
        <taxon>Neoptera</taxon>
        <taxon>Endopterygota</taxon>
        <taxon>Diptera</taxon>
        <taxon>Brachycera</taxon>
        <taxon>Muscomorpha</taxon>
        <taxon>Ephydroidea</taxon>
        <taxon>Drosophilidae</taxon>
        <taxon>Drosophila</taxon>
    </lineage>
</organism>
<comment type="similarity">
    <text evidence="9">Belongs to the NUP54 family.</text>
</comment>
<dbReference type="EMBL" id="CH940648">
    <property type="protein sequence ID" value="KRF80355.1"/>
    <property type="molecule type" value="Genomic_DNA"/>
</dbReference>
<dbReference type="PANTHER" id="PTHR13000">
    <property type="entry name" value="NUCLEOPORIN P54"/>
    <property type="match status" value="1"/>
</dbReference>
<dbReference type="InParanoid" id="A0A0Q9W5Q7"/>
<dbReference type="PANTHER" id="PTHR13000:SF0">
    <property type="entry name" value="NUCLEOPORIN P54"/>
    <property type="match status" value="1"/>
</dbReference>
<accession>A0A0Q9W5Q7</accession>
<sequence>MSFFGGNTSLGATSTPAKPGGMFGSAFGTTTGAAAPAFGGGMSTSTFGAAPSAFGAAPTSAPASTLGGGFGGFGAQAPTSQPSLFGTPAIGSAPPAFSGFGQLSTSSNAPASGFSGFGATATTAPAFGGFGTSQSTPFGGGAFGSTFGKPAAPTVTPGFGGFGGTNFMMGQPQQQPVPISSDEAFAQSILNVSIFGDERDNIVAKWNYLQAMWGTGKLFYSQSAAPVDITQENYLCRFKAIGYSRMPGKDNKLGLVALNFDRDLATVKTQQQQIIQTLHSLMGSKPNLLVHIDVLKELENKKCQMVIYVEEKVQLSHGPNDSKRILATELASYLGQAQVKPQLSNLGMTEALALTLPDEDQLKEYLENPPRSVDPRMWRQANLDNPDASQFIPVPMIGFSDLKWRVKCQEQETFTHALYLKKVEGELQELRRRHASATARIMEHKRKLAEMSHRILRIVVKQECTRKVGSTLTPEEEALRTKLQNMQAVVSAPTQFKGRLSELLSQIRMQRSQFANNGLPEYALEKNAEDEMRTIMTMQQRAMEVLKETVNKDLEALDIIIKANCAWIGAGSHCCCYC</sequence>
<dbReference type="FunFam" id="1.20.5.490:FF:000003">
    <property type="entry name" value="nucleoporin p54 isoform X1"/>
    <property type="match status" value="1"/>
</dbReference>
<keyword evidence="5" id="KW-0653">Protein transport</keyword>
<evidence type="ECO:0000256" key="7">
    <source>
        <dbReference type="ARBA" id="ARBA00023132"/>
    </source>
</evidence>
<evidence type="ECO:0000256" key="5">
    <source>
        <dbReference type="ARBA" id="ARBA00022927"/>
    </source>
</evidence>
<evidence type="ECO:0000256" key="6">
    <source>
        <dbReference type="ARBA" id="ARBA00023010"/>
    </source>
</evidence>
<dbReference type="GO" id="GO:0006999">
    <property type="term" value="P:nuclear pore organization"/>
    <property type="evidence" value="ECO:0007669"/>
    <property type="project" value="TreeGrafter"/>
</dbReference>
<reference evidence="12 13" key="1">
    <citation type="journal article" date="2007" name="Nature">
        <title>Evolution of genes and genomes on the Drosophila phylogeny.</title>
        <authorList>
            <consortium name="Drosophila 12 Genomes Consortium"/>
            <person name="Clark A.G."/>
            <person name="Eisen M.B."/>
            <person name="Smith D.R."/>
            <person name="Bergman C.M."/>
            <person name="Oliver B."/>
            <person name="Markow T.A."/>
            <person name="Kaufman T.C."/>
            <person name="Kellis M."/>
            <person name="Gelbart W."/>
            <person name="Iyer V.N."/>
            <person name="Pollard D.A."/>
            <person name="Sackton T.B."/>
            <person name="Larracuente A.M."/>
            <person name="Singh N.D."/>
            <person name="Abad J.P."/>
            <person name="Abt D.N."/>
            <person name="Adryan B."/>
            <person name="Aguade M."/>
            <person name="Akashi H."/>
            <person name="Anderson W.W."/>
            <person name="Aquadro C.F."/>
            <person name="Ardell D.H."/>
            <person name="Arguello R."/>
            <person name="Artieri C.G."/>
            <person name="Barbash D.A."/>
            <person name="Barker D."/>
            <person name="Barsanti P."/>
            <person name="Batterham P."/>
            <person name="Batzoglou S."/>
            <person name="Begun D."/>
            <person name="Bhutkar A."/>
            <person name="Blanco E."/>
            <person name="Bosak S.A."/>
            <person name="Bradley R.K."/>
            <person name="Brand A.D."/>
            <person name="Brent M.R."/>
            <person name="Brooks A.N."/>
            <person name="Brown R.H."/>
            <person name="Butlin R.K."/>
            <person name="Caggese C."/>
            <person name="Calvi B.R."/>
            <person name="Bernardo de Carvalho A."/>
            <person name="Caspi A."/>
            <person name="Castrezana S."/>
            <person name="Celniker S.E."/>
            <person name="Chang J.L."/>
            <person name="Chapple C."/>
            <person name="Chatterji S."/>
            <person name="Chinwalla A."/>
            <person name="Civetta A."/>
            <person name="Clifton S.W."/>
            <person name="Comeron J.M."/>
            <person name="Costello J.C."/>
            <person name="Coyne J.A."/>
            <person name="Daub J."/>
            <person name="David R.G."/>
            <person name="Delcher A.L."/>
            <person name="Delehaunty K."/>
            <person name="Do C.B."/>
            <person name="Ebling H."/>
            <person name="Edwards K."/>
            <person name="Eickbush T."/>
            <person name="Evans J.D."/>
            <person name="Filipski A."/>
            <person name="Findeiss S."/>
            <person name="Freyhult E."/>
            <person name="Fulton L."/>
            <person name="Fulton R."/>
            <person name="Garcia A.C."/>
            <person name="Gardiner A."/>
            <person name="Garfield D.A."/>
            <person name="Garvin B.E."/>
            <person name="Gibson G."/>
            <person name="Gilbert D."/>
            <person name="Gnerre S."/>
            <person name="Godfrey J."/>
            <person name="Good R."/>
            <person name="Gotea V."/>
            <person name="Gravely B."/>
            <person name="Greenberg A.J."/>
            <person name="Griffiths-Jones S."/>
            <person name="Gross S."/>
            <person name="Guigo R."/>
            <person name="Gustafson E.A."/>
            <person name="Haerty W."/>
            <person name="Hahn M.W."/>
            <person name="Halligan D.L."/>
            <person name="Halpern A.L."/>
            <person name="Halter G.M."/>
            <person name="Han M.V."/>
            <person name="Heger A."/>
            <person name="Hillier L."/>
            <person name="Hinrichs A.S."/>
            <person name="Holmes I."/>
            <person name="Hoskins R.A."/>
            <person name="Hubisz M.J."/>
            <person name="Hultmark D."/>
            <person name="Huntley M.A."/>
            <person name="Jaffe D.B."/>
            <person name="Jagadeeshan S."/>
            <person name="Jeck W.R."/>
            <person name="Johnson J."/>
            <person name="Jones C.D."/>
            <person name="Jordan W.C."/>
            <person name="Karpen G.H."/>
            <person name="Kataoka E."/>
            <person name="Keightley P.D."/>
            <person name="Kheradpour P."/>
            <person name="Kirkness E.F."/>
            <person name="Koerich L.B."/>
            <person name="Kristiansen K."/>
            <person name="Kudrna D."/>
            <person name="Kulathinal R.J."/>
            <person name="Kumar S."/>
            <person name="Kwok R."/>
            <person name="Lander E."/>
            <person name="Langley C.H."/>
            <person name="Lapoint R."/>
            <person name="Lazzaro B.P."/>
            <person name="Lee S.J."/>
            <person name="Levesque L."/>
            <person name="Li R."/>
            <person name="Lin C.F."/>
            <person name="Lin M.F."/>
            <person name="Lindblad-Toh K."/>
            <person name="Llopart A."/>
            <person name="Long M."/>
            <person name="Low L."/>
            <person name="Lozovsky E."/>
            <person name="Lu J."/>
            <person name="Luo M."/>
            <person name="Machado C.A."/>
            <person name="Makalowski W."/>
            <person name="Marzo M."/>
            <person name="Matsuda M."/>
            <person name="Matzkin L."/>
            <person name="McAllister B."/>
            <person name="McBride C.S."/>
            <person name="McKernan B."/>
            <person name="McKernan K."/>
            <person name="Mendez-Lago M."/>
            <person name="Minx P."/>
            <person name="Mollenhauer M.U."/>
            <person name="Montooth K."/>
            <person name="Mount S.M."/>
            <person name="Mu X."/>
            <person name="Myers E."/>
            <person name="Negre B."/>
            <person name="Newfeld S."/>
            <person name="Nielsen R."/>
            <person name="Noor M.A."/>
            <person name="O'Grady P."/>
            <person name="Pachter L."/>
            <person name="Papaceit M."/>
            <person name="Parisi M.J."/>
            <person name="Parisi M."/>
            <person name="Parts L."/>
            <person name="Pedersen J.S."/>
            <person name="Pesole G."/>
            <person name="Phillippy A.M."/>
            <person name="Ponting C.P."/>
            <person name="Pop M."/>
            <person name="Porcelli D."/>
            <person name="Powell J.R."/>
            <person name="Prohaska S."/>
            <person name="Pruitt K."/>
            <person name="Puig M."/>
            <person name="Quesneville H."/>
            <person name="Ram K.R."/>
            <person name="Rand D."/>
            <person name="Rasmussen M.D."/>
            <person name="Reed L.K."/>
            <person name="Reenan R."/>
            <person name="Reily A."/>
            <person name="Remington K.A."/>
            <person name="Rieger T.T."/>
            <person name="Ritchie M.G."/>
            <person name="Robin C."/>
            <person name="Rogers Y.H."/>
            <person name="Rohde C."/>
            <person name="Rozas J."/>
            <person name="Rubenfield M.J."/>
            <person name="Ruiz A."/>
            <person name="Russo S."/>
            <person name="Salzberg S.L."/>
            <person name="Sanchez-Gracia A."/>
            <person name="Saranga D.J."/>
            <person name="Sato H."/>
            <person name="Schaeffer S.W."/>
            <person name="Schatz M.C."/>
            <person name="Schlenke T."/>
            <person name="Schwartz R."/>
            <person name="Segarra C."/>
            <person name="Singh R.S."/>
            <person name="Sirot L."/>
            <person name="Sirota M."/>
            <person name="Sisneros N.B."/>
            <person name="Smith C.D."/>
            <person name="Smith T.F."/>
            <person name="Spieth J."/>
            <person name="Stage D.E."/>
            <person name="Stark A."/>
            <person name="Stephan W."/>
            <person name="Strausberg R.L."/>
            <person name="Strempel S."/>
            <person name="Sturgill D."/>
            <person name="Sutton G."/>
            <person name="Sutton G.G."/>
            <person name="Tao W."/>
            <person name="Teichmann S."/>
            <person name="Tobari Y.N."/>
            <person name="Tomimura Y."/>
            <person name="Tsolas J.M."/>
            <person name="Valente V.L."/>
            <person name="Venter E."/>
            <person name="Venter J.C."/>
            <person name="Vicario S."/>
            <person name="Vieira F.G."/>
            <person name="Vilella A.J."/>
            <person name="Villasante A."/>
            <person name="Walenz B."/>
            <person name="Wang J."/>
            <person name="Wasserman M."/>
            <person name="Watts T."/>
            <person name="Wilson D."/>
            <person name="Wilson R.K."/>
            <person name="Wing R.A."/>
            <person name="Wolfner M.F."/>
            <person name="Wong A."/>
            <person name="Wong G.K."/>
            <person name="Wu C.I."/>
            <person name="Wu G."/>
            <person name="Yamamoto D."/>
            <person name="Yang H.P."/>
            <person name="Yang S.P."/>
            <person name="Yorke J.A."/>
            <person name="Yoshida K."/>
            <person name="Zdobnov E."/>
            <person name="Zhang P."/>
            <person name="Zhang Y."/>
            <person name="Zimin A.V."/>
            <person name="Baldwin J."/>
            <person name="Abdouelleil A."/>
            <person name="Abdulkadir J."/>
            <person name="Abebe A."/>
            <person name="Abera B."/>
            <person name="Abreu J."/>
            <person name="Acer S.C."/>
            <person name="Aftuck L."/>
            <person name="Alexander A."/>
            <person name="An P."/>
            <person name="Anderson E."/>
            <person name="Anderson S."/>
            <person name="Arachi H."/>
            <person name="Azer M."/>
            <person name="Bachantsang P."/>
            <person name="Barry A."/>
            <person name="Bayul T."/>
            <person name="Berlin A."/>
            <person name="Bessette D."/>
            <person name="Bloom T."/>
            <person name="Blye J."/>
            <person name="Boguslavskiy L."/>
            <person name="Bonnet C."/>
            <person name="Boukhgalter B."/>
            <person name="Bourzgui I."/>
            <person name="Brown A."/>
            <person name="Cahill P."/>
            <person name="Channer S."/>
            <person name="Cheshatsang Y."/>
            <person name="Chuda L."/>
            <person name="Citroen M."/>
            <person name="Collymore A."/>
            <person name="Cooke P."/>
            <person name="Costello M."/>
            <person name="D'Aco K."/>
            <person name="Daza R."/>
            <person name="De Haan G."/>
            <person name="DeGray S."/>
            <person name="DeMaso C."/>
            <person name="Dhargay N."/>
            <person name="Dooley K."/>
            <person name="Dooley E."/>
            <person name="Doricent M."/>
            <person name="Dorje P."/>
            <person name="Dorjee K."/>
            <person name="Dupes A."/>
            <person name="Elong R."/>
            <person name="Falk J."/>
            <person name="Farina A."/>
            <person name="Faro S."/>
            <person name="Ferguson D."/>
            <person name="Fisher S."/>
            <person name="Foley C.D."/>
            <person name="Franke A."/>
            <person name="Friedrich D."/>
            <person name="Gadbois L."/>
            <person name="Gearin G."/>
            <person name="Gearin C.R."/>
            <person name="Giannoukos G."/>
            <person name="Goode T."/>
            <person name="Graham J."/>
            <person name="Grandbois E."/>
            <person name="Grewal S."/>
            <person name="Gyaltsen K."/>
            <person name="Hafez N."/>
            <person name="Hagos B."/>
            <person name="Hall J."/>
            <person name="Henson C."/>
            <person name="Hollinger A."/>
            <person name="Honan T."/>
            <person name="Huard M.D."/>
            <person name="Hughes L."/>
            <person name="Hurhula B."/>
            <person name="Husby M.E."/>
            <person name="Kamat A."/>
            <person name="Kanga B."/>
            <person name="Kashin S."/>
            <person name="Khazanovich D."/>
            <person name="Kisner P."/>
            <person name="Lance K."/>
            <person name="Lara M."/>
            <person name="Lee W."/>
            <person name="Lennon N."/>
            <person name="Letendre F."/>
            <person name="LeVine R."/>
            <person name="Lipovsky A."/>
            <person name="Liu X."/>
            <person name="Liu J."/>
            <person name="Liu S."/>
            <person name="Lokyitsang T."/>
            <person name="Lokyitsang Y."/>
            <person name="Lubonja R."/>
            <person name="Lui A."/>
            <person name="MacDonald P."/>
            <person name="Magnisalis V."/>
            <person name="Maru K."/>
            <person name="Matthews C."/>
            <person name="McCusker W."/>
            <person name="McDonough S."/>
            <person name="Mehta T."/>
            <person name="Meldrim J."/>
            <person name="Meneus L."/>
            <person name="Mihai O."/>
            <person name="Mihalev A."/>
            <person name="Mihova T."/>
            <person name="Mittelman R."/>
            <person name="Mlenga V."/>
            <person name="Montmayeur A."/>
            <person name="Mulrain L."/>
            <person name="Navidi A."/>
            <person name="Naylor J."/>
            <person name="Negash T."/>
            <person name="Nguyen T."/>
            <person name="Nguyen N."/>
            <person name="Nicol R."/>
            <person name="Norbu C."/>
            <person name="Norbu N."/>
            <person name="Novod N."/>
            <person name="O'Neill B."/>
            <person name="Osman S."/>
            <person name="Markiewicz E."/>
            <person name="Oyono O.L."/>
            <person name="Patti C."/>
            <person name="Phunkhang P."/>
            <person name="Pierre F."/>
            <person name="Priest M."/>
            <person name="Raghuraman S."/>
            <person name="Rege F."/>
            <person name="Reyes R."/>
            <person name="Rise C."/>
            <person name="Rogov P."/>
            <person name="Ross K."/>
            <person name="Ryan E."/>
            <person name="Settipalli S."/>
            <person name="Shea T."/>
            <person name="Sherpa N."/>
            <person name="Shi L."/>
            <person name="Shih D."/>
            <person name="Sparrow T."/>
            <person name="Spaulding J."/>
            <person name="Stalker J."/>
            <person name="Stange-Thomann N."/>
            <person name="Stavropoulos S."/>
            <person name="Stone C."/>
            <person name="Strader C."/>
            <person name="Tesfaye S."/>
            <person name="Thomson T."/>
            <person name="Thoulutsang Y."/>
            <person name="Thoulutsang D."/>
            <person name="Topham K."/>
            <person name="Topping I."/>
            <person name="Tsamla T."/>
            <person name="Vassiliev H."/>
            <person name="Vo A."/>
            <person name="Wangchuk T."/>
            <person name="Wangdi T."/>
            <person name="Weiand M."/>
            <person name="Wilkinson J."/>
            <person name="Wilson A."/>
            <person name="Yadav S."/>
            <person name="Young G."/>
            <person name="Yu Q."/>
            <person name="Zembek L."/>
            <person name="Zhong D."/>
            <person name="Zimmer A."/>
            <person name="Zwirko Z."/>
            <person name="Jaffe D.B."/>
            <person name="Alvarez P."/>
            <person name="Brockman W."/>
            <person name="Butler J."/>
            <person name="Chin C."/>
            <person name="Gnerre S."/>
            <person name="Grabherr M."/>
            <person name="Kleber M."/>
            <person name="Mauceli E."/>
            <person name="MacCallum I."/>
        </authorList>
    </citation>
    <scope>NUCLEOTIDE SEQUENCE [LARGE SCALE GENOMIC DNA]</scope>
    <source>
        <strain evidence="13">Tucson 15010-1051.87</strain>
    </source>
</reference>
<evidence type="ECO:0000256" key="1">
    <source>
        <dbReference type="ARBA" id="ARBA00004567"/>
    </source>
</evidence>
<evidence type="ECO:0000313" key="13">
    <source>
        <dbReference type="Proteomes" id="UP000008792"/>
    </source>
</evidence>
<dbReference type="Gene3D" id="1.20.5.490">
    <property type="entry name" value="Single helix bin"/>
    <property type="match status" value="1"/>
</dbReference>